<dbReference type="EMBL" id="MCFH01000005">
    <property type="protein sequence ID" value="ORX57797.1"/>
    <property type="molecule type" value="Genomic_DNA"/>
</dbReference>
<protein>
    <submittedName>
        <fullName evidence="2">Uncharacterized protein</fullName>
    </submittedName>
</protein>
<reference evidence="2 3" key="1">
    <citation type="submission" date="2016-08" db="EMBL/GenBank/DDBJ databases">
        <title>Genomes of anaerobic fungi encode conserved fungal cellulosomes for biomass hydrolysis.</title>
        <authorList>
            <consortium name="DOE Joint Genome Institute"/>
            <person name="Haitjema C.H."/>
            <person name="Gilmore S.P."/>
            <person name="Henske J.K."/>
            <person name="Solomon K.V."/>
            <person name="De Groot R."/>
            <person name="Kuo A."/>
            <person name="Mondo S.J."/>
            <person name="Salamov A.A."/>
            <person name="Labutti K."/>
            <person name="Zhao Z."/>
            <person name="Chiniquy J."/>
            <person name="Barry K."/>
            <person name="Brewer H.M."/>
            <person name="Purvine S.O."/>
            <person name="Wright A.T."/>
            <person name="Boxma B."/>
            <person name="Van Alen T."/>
            <person name="Hackstein J.H."/>
            <person name="Baker S.E."/>
            <person name="Grigoriev I.V."/>
            <person name="O'Malley M.A."/>
        </authorList>
    </citation>
    <scope>NUCLEOTIDE SEQUENCE [LARGE SCALE GENOMIC DNA]</scope>
    <source>
        <strain evidence="3">finn</strain>
    </source>
</reference>
<sequence length="101" mass="11415">MKSSILAILCLSFVGMVYSNDVFEPTEIFEIIEPTGTSMEGAEPTESALDNYFSCEIDDWECKAEMAKKCFDDASQCDFDAEVIPQECINILTACERIWNY</sequence>
<accession>A0A1Y1VKA4</accession>
<evidence type="ECO:0000313" key="3">
    <source>
        <dbReference type="Proteomes" id="UP000193719"/>
    </source>
</evidence>
<dbReference type="OrthoDB" id="10448324at2759"/>
<evidence type="ECO:0000313" key="2">
    <source>
        <dbReference type="EMBL" id="ORX57797.1"/>
    </source>
</evidence>
<organism evidence="2 3">
    <name type="scientific">Piromyces finnis</name>
    <dbReference type="NCBI Taxonomy" id="1754191"/>
    <lineage>
        <taxon>Eukaryota</taxon>
        <taxon>Fungi</taxon>
        <taxon>Fungi incertae sedis</taxon>
        <taxon>Chytridiomycota</taxon>
        <taxon>Chytridiomycota incertae sedis</taxon>
        <taxon>Neocallimastigomycetes</taxon>
        <taxon>Neocallimastigales</taxon>
        <taxon>Neocallimastigaceae</taxon>
        <taxon>Piromyces</taxon>
    </lineage>
</organism>
<keyword evidence="1" id="KW-0732">Signal</keyword>
<name>A0A1Y1VKA4_9FUNG</name>
<evidence type="ECO:0000256" key="1">
    <source>
        <dbReference type="SAM" id="SignalP"/>
    </source>
</evidence>
<keyword evidence="3" id="KW-1185">Reference proteome</keyword>
<gene>
    <name evidence="2" type="ORF">BCR36DRAFT_580362</name>
</gene>
<feature type="chain" id="PRO_5010991848" evidence="1">
    <location>
        <begin position="20"/>
        <end position="101"/>
    </location>
</feature>
<dbReference type="Proteomes" id="UP000193719">
    <property type="component" value="Unassembled WGS sequence"/>
</dbReference>
<proteinExistence type="predicted"/>
<reference evidence="2 3" key="2">
    <citation type="submission" date="2016-08" db="EMBL/GenBank/DDBJ databases">
        <title>Pervasive Adenine N6-methylation of Active Genes in Fungi.</title>
        <authorList>
            <consortium name="DOE Joint Genome Institute"/>
            <person name="Mondo S.J."/>
            <person name="Dannebaum R.O."/>
            <person name="Kuo R.C."/>
            <person name="Labutti K."/>
            <person name="Haridas S."/>
            <person name="Kuo A."/>
            <person name="Salamov A."/>
            <person name="Ahrendt S.R."/>
            <person name="Lipzen A."/>
            <person name="Sullivan W."/>
            <person name="Andreopoulos W.B."/>
            <person name="Clum A."/>
            <person name="Lindquist E."/>
            <person name="Daum C."/>
            <person name="Ramamoorthy G.K."/>
            <person name="Gryganskyi A."/>
            <person name="Culley D."/>
            <person name="Magnuson J.K."/>
            <person name="James T.Y."/>
            <person name="O'Malley M.A."/>
            <person name="Stajich J.E."/>
            <person name="Spatafora J.W."/>
            <person name="Visel A."/>
            <person name="Grigoriev I.V."/>
        </authorList>
    </citation>
    <scope>NUCLEOTIDE SEQUENCE [LARGE SCALE GENOMIC DNA]</scope>
    <source>
        <strain evidence="3">finn</strain>
    </source>
</reference>
<feature type="signal peptide" evidence="1">
    <location>
        <begin position="1"/>
        <end position="19"/>
    </location>
</feature>
<comment type="caution">
    <text evidence="2">The sequence shown here is derived from an EMBL/GenBank/DDBJ whole genome shotgun (WGS) entry which is preliminary data.</text>
</comment>
<dbReference type="AlphaFoldDB" id="A0A1Y1VKA4"/>